<evidence type="ECO:0000259" key="1">
    <source>
        <dbReference type="Pfam" id="PF13577"/>
    </source>
</evidence>
<dbReference type="InterPro" id="IPR037401">
    <property type="entry name" value="SnoaL-like"/>
</dbReference>
<organism evidence="2 3">
    <name type="scientific">Streptomyces iconiensis</name>
    <dbReference type="NCBI Taxonomy" id="1384038"/>
    <lineage>
        <taxon>Bacteria</taxon>
        <taxon>Bacillati</taxon>
        <taxon>Actinomycetota</taxon>
        <taxon>Actinomycetes</taxon>
        <taxon>Kitasatosporales</taxon>
        <taxon>Streptomycetaceae</taxon>
        <taxon>Streptomyces</taxon>
    </lineage>
</organism>
<dbReference type="Proteomes" id="UP001214441">
    <property type="component" value="Unassembled WGS sequence"/>
</dbReference>
<feature type="domain" description="SnoaL-like" evidence="1">
    <location>
        <begin position="16"/>
        <end position="139"/>
    </location>
</feature>
<evidence type="ECO:0000313" key="3">
    <source>
        <dbReference type="Proteomes" id="UP001214441"/>
    </source>
</evidence>
<dbReference type="CDD" id="cd00531">
    <property type="entry name" value="NTF2_like"/>
    <property type="match status" value="1"/>
</dbReference>
<keyword evidence="3" id="KW-1185">Reference proteome</keyword>
<comment type="caution">
    <text evidence="2">The sequence shown here is derived from an EMBL/GenBank/DDBJ whole genome shotgun (WGS) entry which is preliminary data.</text>
</comment>
<accession>A0ABT7A8D3</accession>
<proteinExistence type="predicted"/>
<dbReference type="InterPro" id="IPR032710">
    <property type="entry name" value="NTF2-like_dom_sf"/>
</dbReference>
<protein>
    <submittedName>
        <fullName evidence="2">Nuclear transport factor 2 family protein</fullName>
    </submittedName>
</protein>
<dbReference type="Gene3D" id="3.10.450.50">
    <property type="match status" value="1"/>
</dbReference>
<dbReference type="SUPFAM" id="SSF54427">
    <property type="entry name" value="NTF2-like"/>
    <property type="match status" value="1"/>
</dbReference>
<name>A0ABT7A8D3_9ACTN</name>
<reference evidence="2 3" key="1">
    <citation type="submission" date="2023-05" db="EMBL/GenBank/DDBJ databases">
        <title>Streptantibioticus silvisoli sp. nov., acidotolerant actinomycetes 1 from pine litter.</title>
        <authorList>
            <person name="Swiecimska M."/>
            <person name="Golinska P."/>
            <person name="Sangal V."/>
            <person name="Wachnowicz B."/>
            <person name="Goodfellow M."/>
        </authorList>
    </citation>
    <scope>NUCLEOTIDE SEQUENCE [LARGE SCALE GENOMIC DNA]</scope>
    <source>
        <strain evidence="2 3">DSM 42109</strain>
    </source>
</reference>
<sequence length="147" mass="16452">MPSPSADPDAFPTLYSGIQDFYARQMRCLDNGAAEEWSLTFTEDARMALPGLPQPLRGRDALASAVRRAARDLAERGEVHRHWHGMLSVDRLPDPAAVRASCYALVIATPRNSEPRLHRSCVCEDTLVRADGRWLVRERAVTRDDLP</sequence>
<evidence type="ECO:0000313" key="2">
    <source>
        <dbReference type="EMBL" id="MDJ1136888.1"/>
    </source>
</evidence>
<dbReference type="EMBL" id="JANCPR020000047">
    <property type="protein sequence ID" value="MDJ1136888.1"/>
    <property type="molecule type" value="Genomic_DNA"/>
</dbReference>
<dbReference type="RefSeq" id="WP_274047069.1">
    <property type="nucleotide sequence ID" value="NZ_JANCPR020000047.1"/>
</dbReference>
<gene>
    <name evidence="2" type="ORF">NMN56_034100</name>
</gene>
<dbReference type="Pfam" id="PF13577">
    <property type="entry name" value="SnoaL_4"/>
    <property type="match status" value="1"/>
</dbReference>